<sequence length="117" mass="11508">MGIDYPACAGANDSSARRSNRAGQVAVTAVCSPALRRGPASTSSVVATALAFVARITGPRHPDAGAGLTGLLDPVAGVPAGASLSARPAPVLSGVLLWQAHPPGAPPPPTREHCAAT</sequence>
<protein>
    <submittedName>
        <fullName evidence="1">Uncharacterized protein</fullName>
    </submittedName>
</protein>
<reference evidence="1 2" key="1">
    <citation type="submission" date="2019-06" db="EMBL/GenBank/DDBJ databases">
        <title>Sequencing the genomes of 1000 actinobacteria strains.</title>
        <authorList>
            <person name="Klenk H.-P."/>
        </authorList>
    </citation>
    <scope>NUCLEOTIDE SEQUENCE [LARGE SCALE GENOMIC DNA]</scope>
    <source>
        <strain evidence="1 2">DSM 45456</strain>
    </source>
</reference>
<gene>
    <name evidence="1" type="ORF">FHX81_7340</name>
</gene>
<organism evidence="1 2">
    <name type="scientific">Saccharothrix saharensis</name>
    <dbReference type="NCBI Taxonomy" id="571190"/>
    <lineage>
        <taxon>Bacteria</taxon>
        <taxon>Bacillati</taxon>
        <taxon>Actinomycetota</taxon>
        <taxon>Actinomycetes</taxon>
        <taxon>Pseudonocardiales</taxon>
        <taxon>Pseudonocardiaceae</taxon>
        <taxon>Saccharothrix</taxon>
    </lineage>
</organism>
<evidence type="ECO:0000313" key="1">
    <source>
        <dbReference type="EMBL" id="TQM84880.1"/>
    </source>
</evidence>
<proteinExistence type="predicted"/>
<dbReference type="EMBL" id="VFPP01000001">
    <property type="protein sequence ID" value="TQM84880.1"/>
    <property type="molecule type" value="Genomic_DNA"/>
</dbReference>
<keyword evidence="2" id="KW-1185">Reference proteome</keyword>
<comment type="caution">
    <text evidence="1">The sequence shown here is derived from an EMBL/GenBank/DDBJ whole genome shotgun (WGS) entry which is preliminary data.</text>
</comment>
<dbReference type="Proteomes" id="UP000316628">
    <property type="component" value="Unassembled WGS sequence"/>
</dbReference>
<evidence type="ECO:0000313" key="2">
    <source>
        <dbReference type="Proteomes" id="UP000316628"/>
    </source>
</evidence>
<dbReference type="AlphaFoldDB" id="A0A543JPW0"/>
<dbReference type="RefSeq" id="WP_141983005.1">
    <property type="nucleotide sequence ID" value="NZ_VFPP01000001.1"/>
</dbReference>
<name>A0A543JPW0_9PSEU</name>
<accession>A0A543JPW0</accession>